<proteinExistence type="predicted"/>
<sequence length="535" mass="60883">MSMPLETPLFTRNRLNYALPQPPVVTQNEIYLDLTAGNAEGEMQSSHPDTQDFSHLEPTAFFPSTNVHTSSPISHVPSSIAYAFSHFLHQSCTYVCDLKRLCHSWLTYPQLAFSLVRSLFMFFSTWIHHGSQKDPLLLQSPQDDQDESSRKTDESSFHDAIQPEPNNYSRVLPEDMSIISIENTLGANMYSSIFEVDSNEDLVGANQQYGTALLSNKRPLRAAPSHESTTTSNANADLPFDLLLPRDEYDAAISRFYSPSIPLPKPKYSFTDALLSTLPRPSVDFLRKERQDIQDLITKERTALRESVPQLPKDKLEVVQMHWRKRNSGTPIVSAFSIDITPRDLLTLSDGHWLNDNVIDFYLSLVAEKNNNVYCWTTHFFSTLKSKGYQGVARWAKRRKVNVTEKNIIIVPINIMSTHWALAVVDNVAKEIRYYDSLASSGNMNAVQLLAQYMQKEAERLQVVPIEYQLFPSTKTPQQQNGYDCGVFTCTVAKYISGNMDLTFSQKDMKTIRRRMAYEIIQKGLLDDVTDMPHL</sequence>
<gene>
    <name evidence="1" type="ORF">EJF14_30940</name>
</gene>
<organism evidence="1 2">
    <name type="scientific">Clavispora lusitaniae</name>
    <name type="common">Candida lusitaniae</name>
    <dbReference type="NCBI Taxonomy" id="36911"/>
    <lineage>
        <taxon>Eukaryota</taxon>
        <taxon>Fungi</taxon>
        <taxon>Dikarya</taxon>
        <taxon>Ascomycota</taxon>
        <taxon>Saccharomycotina</taxon>
        <taxon>Pichiomycetes</taxon>
        <taxon>Metschnikowiaceae</taxon>
        <taxon>Clavispora</taxon>
    </lineage>
</organism>
<dbReference type="Proteomes" id="UP000326582">
    <property type="component" value="Chromosome 3"/>
</dbReference>
<evidence type="ECO:0000313" key="1">
    <source>
        <dbReference type="EMBL" id="QFZ27946.1"/>
    </source>
</evidence>
<evidence type="ECO:0000313" key="2">
    <source>
        <dbReference type="Proteomes" id="UP000326582"/>
    </source>
</evidence>
<reference evidence="2" key="1">
    <citation type="journal article" date="2019" name="MBio">
        <title>Comparative genomics for the elucidation of multidrug resistance (MDR) in Candida lusitaniae.</title>
        <authorList>
            <person name="Kannan A."/>
            <person name="Asner S.A."/>
            <person name="Trachsel E."/>
            <person name="Kelly S."/>
            <person name="Parker J."/>
            <person name="Sanglard D."/>
        </authorList>
    </citation>
    <scope>NUCLEOTIDE SEQUENCE [LARGE SCALE GENOMIC DNA]</scope>
    <source>
        <strain evidence="2">P1</strain>
    </source>
</reference>
<dbReference type="EMBL" id="CP038486">
    <property type="protein sequence ID" value="QFZ27946.1"/>
    <property type="molecule type" value="Genomic_DNA"/>
</dbReference>
<keyword evidence="1" id="KW-0378">Hydrolase</keyword>
<name>A0ACD0WL34_CLALS</name>
<accession>A0ACD0WL34</accession>
<keyword evidence="2" id="KW-1185">Reference proteome</keyword>
<keyword evidence="1" id="KW-0645">Protease</keyword>
<protein>
    <submittedName>
        <fullName evidence="1">Sentrin-specific protease</fullName>
    </submittedName>
</protein>